<dbReference type="EMBL" id="BAAAZO010000002">
    <property type="protein sequence ID" value="GAA3602070.1"/>
    <property type="molecule type" value="Genomic_DNA"/>
</dbReference>
<keyword evidence="2" id="KW-1185">Reference proteome</keyword>
<protein>
    <recommendedName>
        <fullName evidence="3">Secreted protein</fullName>
    </recommendedName>
</protein>
<evidence type="ECO:0008006" key="3">
    <source>
        <dbReference type="Google" id="ProtNLM"/>
    </source>
</evidence>
<name>A0ABP6ZA46_9ACTN</name>
<gene>
    <name evidence="1" type="ORF">GCM10022223_17280</name>
</gene>
<comment type="caution">
    <text evidence="1">The sequence shown here is derived from an EMBL/GenBank/DDBJ whole genome shotgun (WGS) entry which is preliminary data.</text>
</comment>
<dbReference type="Proteomes" id="UP001501074">
    <property type="component" value="Unassembled WGS sequence"/>
</dbReference>
<proteinExistence type="predicted"/>
<evidence type="ECO:0000313" key="1">
    <source>
        <dbReference type="EMBL" id="GAA3602070.1"/>
    </source>
</evidence>
<accession>A0ABP6ZA46</accession>
<evidence type="ECO:0000313" key="2">
    <source>
        <dbReference type="Proteomes" id="UP001501074"/>
    </source>
</evidence>
<reference evidence="2" key="1">
    <citation type="journal article" date="2019" name="Int. J. Syst. Evol. Microbiol.">
        <title>The Global Catalogue of Microorganisms (GCM) 10K type strain sequencing project: providing services to taxonomists for standard genome sequencing and annotation.</title>
        <authorList>
            <consortium name="The Broad Institute Genomics Platform"/>
            <consortium name="The Broad Institute Genome Sequencing Center for Infectious Disease"/>
            <person name="Wu L."/>
            <person name="Ma J."/>
        </authorList>
    </citation>
    <scope>NUCLEOTIDE SEQUENCE [LARGE SCALE GENOMIC DNA]</scope>
    <source>
        <strain evidence="2">JCM 16902</strain>
    </source>
</reference>
<sequence>MTRRGRAGVMAPMSAEDLATAASAGSAPGESVVDIGIMDAPAPSGAPVQSPGYRLQTEFTFELPRGFVAGDGSVHSSGVMRLATARDELIPLRDLRVQGNPAYLSVVLLARVITRLGSLPAVHDGVVENLFAADLAFLQDFYRQINAEGHTRASVVCPHCSEPFEVELGGSRLGES</sequence>
<organism evidence="1 2">
    <name type="scientific">Kineosporia mesophila</name>
    <dbReference type="NCBI Taxonomy" id="566012"/>
    <lineage>
        <taxon>Bacteria</taxon>
        <taxon>Bacillati</taxon>
        <taxon>Actinomycetota</taxon>
        <taxon>Actinomycetes</taxon>
        <taxon>Kineosporiales</taxon>
        <taxon>Kineosporiaceae</taxon>
        <taxon>Kineosporia</taxon>
    </lineage>
</organism>